<dbReference type="Pfam" id="PF00069">
    <property type="entry name" value="Pkinase"/>
    <property type="match status" value="1"/>
</dbReference>
<evidence type="ECO:0000256" key="3">
    <source>
        <dbReference type="ARBA" id="ARBA00022679"/>
    </source>
</evidence>
<dbReference type="PROSITE" id="PS50011">
    <property type="entry name" value="PROTEIN_KINASE_DOM"/>
    <property type="match status" value="1"/>
</dbReference>
<dbReference type="PANTHER" id="PTHR43289">
    <property type="entry name" value="MITOGEN-ACTIVATED PROTEIN KINASE KINASE KINASE 20-RELATED"/>
    <property type="match status" value="1"/>
</dbReference>
<dbReference type="InterPro" id="IPR011009">
    <property type="entry name" value="Kinase-like_dom_sf"/>
</dbReference>
<evidence type="ECO:0000259" key="8">
    <source>
        <dbReference type="PROSITE" id="PS50011"/>
    </source>
</evidence>
<dbReference type="InterPro" id="IPR000719">
    <property type="entry name" value="Prot_kinase_dom"/>
</dbReference>
<evidence type="ECO:0000256" key="5">
    <source>
        <dbReference type="ARBA" id="ARBA00022777"/>
    </source>
</evidence>
<evidence type="ECO:0000313" key="10">
    <source>
        <dbReference type="Proteomes" id="UP000809587"/>
    </source>
</evidence>
<keyword evidence="2 9" id="KW-0723">Serine/threonine-protein kinase</keyword>
<sequence length="693" mass="74528">MPTRDDDGSMPRPGSDRATGPDRLTALQAIRRSARQQRRDFALDPRPIAVGGQAQVFRARHKPTSLPVAFKKLRGRSADDVARMKREIEAADRFSENPNVLPVLDWSPTHDWFVMPLADATAHDRAGELRDSVALRALIESVCSGLREPHRLGWIHRDLKPENILWYDGRWVVADWGLGRRPRGETTNPGRTRAGRSLGTEGYAAPELGVDAHMVLPAADVYSIGQIIGWAVTGSVPRQNVPLVPPSGPWRSIVRAATQADPDRRLPTIDDLLAMIAAEFDTPTETSARGRRLVAAVRTGERAALVDLVRLAARSDLDDDLLRDILVALDGERTRIAVSGCPNEVGELVHSIHQRYPASTAARPEAGDPGPAVRWLLSVAEHAEDLDLWELFETTSDGILHLAASGRLDPDDDRRIVGWLSGRSGDAAGAVAGVLRRARPVPWLTALADVPALDRRVKMAVSSHMRAGGTGPDRLAGGTGPDRLAGPPVPEASNKPGSRRRTRWILTVAALSTLASAGVIVGVVLNGQGSKGGAGNSDAGDSVVGGLPDRPSELARFDLAEFVDGWDSYPSWSRCVTGTGSFALTGSFPARPSEVGLPTQSVHCTNGASLNAMFAEYRPGTYNDVSRVYLTAPPPEQPVRGEIEPPPGLHVFAWSATERALVWTDAESGLIGVIVTDSPGTDLVKLWNTYQPA</sequence>
<accession>A0ABS2JJF3</accession>
<keyword evidence="10" id="KW-1185">Reference proteome</keyword>
<evidence type="ECO:0000256" key="6">
    <source>
        <dbReference type="ARBA" id="ARBA00022840"/>
    </source>
</evidence>
<dbReference type="RefSeq" id="WP_204961839.1">
    <property type="nucleotide sequence ID" value="NZ_JAFEUO010000011.1"/>
</dbReference>
<evidence type="ECO:0000313" key="9">
    <source>
        <dbReference type="EMBL" id="MBM7086648.1"/>
    </source>
</evidence>
<evidence type="ECO:0000256" key="2">
    <source>
        <dbReference type="ARBA" id="ARBA00022527"/>
    </source>
</evidence>
<name>A0ABS2JJF3_9ACTN</name>
<dbReference type="EC" id="2.7.11.1" evidence="1"/>
<protein>
    <recommendedName>
        <fullName evidence="1">non-specific serine/threonine protein kinase</fullName>
        <ecNumber evidence="1">2.7.11.1</ecNumber>
    </recommendedName>
</protein>
<evidence type="ECO:0000256" key="7">
    <source>
        <dbReference type="SAM" id="MobiDB-lite"/>
    </source>
</evidence>
<dbReference type="GO" id="GO:0004674">
    <property type="term" value="F:protein serine/threonine kinase activity"/>
    <property type="evidence" value="ECO:0007669"/>
    <property type="project" value="UniProtKB-KW"/>
</dbReference>
<comment type="caution">
    <text evidence="9">The sequence shown here is derived from an EMBL/GenBank/DDBJ whole genome shotgun (WGS) entry which is preliminary data.</text>
</comment>
<dbReference type="Gene3D" id="1.10.510.10">
    <property type="entry name" value="Transferase(Phosphotransferase) domain 1"/>
    <property type="match status" value="1"/>
</dbReference>
<evidence type="ECO:0000256" key="4">
    <source>
        <dbReference type="ARBA" id="ARBA00022741"/>
    </source>
</evidence>
<feature type="region of interest" description="Disordered" evidence="7">
    <location>
        <begin position="1"/>
        <end position="23"/>
    </location>
</feature>
<proteinExistence type="predicted"/>
<dbReference type="SUPFAM" id="SSF56112">
    <property type="entry name" value="Protein kinase-like (PK-like)"/>
    <property type="match status" value="1"/>
</dbReference>
<keyword evidence="6" id="KW-0067">ATP-binding</keyword>
<feature type="domain" description="Protein kinase" evidence="8">
    <location>
        <begin position="42"/>
        <end position="376"/>
    </location>
</feature>
<dbReference type="CDD" id="cd14014">
    <property type="entry name" value="STKc_PknB_like"/>
    <property type="match status" value="1"/>
</dbReference>
<dbReference type="SMART" id="SM00220">
    <property type="entry name" value="S_TKc"/>
    <property type="match status" value="1"/>
</dbReference>
<dbReference type="PANTHER" id="PTHR43289:SF6">
    <property type="entry name" value="SERINE_THREONINE-PROTEIN KINASE NEKL-3"/>
    <property type="match status" value="1"/>
</dbReference>
<organism evidence="9 10">
    <name type="scientific">Micromonospora humidisoli</name>
    <dbReference type="NCBI Taxonomy" id="2807622"/>
    <lineage>
        <taxon>Bacteria</taxon>
        <taxon>Bacillati</taxon>
        <taxon>Actinomycetota</taxon>
        <taxon>Actinomycetes</taxon>
        <taxon>Micromonosporales</taxon>
        <taxon>Micromonosporaceae</taxon>
        <taxon>Micromonospora</taxon>
    </lineage>
</organism>
<feature type="region of interest" description="Disordered" evidence="7">
    <location>
        <begin position="463"/>
        <end position="498"/>
    </location>
</feature>
<keyword evidence="3" id="KW-0808">Transferase</keyword>
<reference evidence="9 10" key="1">
    <citation type="submission" date="2021-02" db="EMBL/GenBank/DDBJ databases">
        <authorList>
            <person name="Lee D.-H."/>
        </authorList>
    </citation>
    <scope>NUCLEOTIDE SEQUENCE [LARGE SCALE GENOMIC DNA]</scope>
    <source>
        <strain evidence="9 10">MMS20-R2-29</strain>
    </source>
</reference>
<evidence type="ECO:0000256" key="1">
    <source>
        <dbReference type="ARBA" id="ARBA00012513"/>
    </source>
</evidence>
<dbReference type="Proteomes" id="UP000809587">
    <property type="component" value="Unassembled WGS sequence"/>
</dbReference>
<keyword evidence="4" id="KW-0547">Nucleotide-binding</keyword>
<gene>
    <name evidence="9" type="ORF">JQN84_29370</name>
</gene>
<keyword evidence="5 9" id="KW-0418">Kinase</keyword>
<dbReference type="EMBL" id="JAFEUO010000011">
    <property type="protein sequence ID" value="MBM7086648.1"/>
    <property type="molecule type" value="Genomic_DNA"/>
</dbReference>